<dbReference type="PANTHER" id="PTHR46383">
    <property type="entry name" value="ASPARTATE AMINOTRANSFERASE"/>
    <property type="match status" value="1"/>
</dbReference>
<keyword evidence="3" id="KW-0032">Aminotransferase</keyword>
<keyword evidence="5" id="KW-0663">Pyridoxal phosphate</keyword>
<name>A0A383CTD5_9ZZZZ</name>
<evidence type="ECO:0000256" key="3">
    <source>
        <dbReference type="ARBA" id="ARBA00022576"/>
    </source>
</evidence>
<proteinExistence type="inferred from homology"/>
<evidence type="ECO:0000259" key="6">
    <source>
        <dbReference type="Pfam" id="PF00155"/>
    </source>
</evidence>
<comment type="cofactor">
    <cofactor evidence="1">
        <name>pyridoxal 5'-phosphate</name>
        <dbReference type="ChEBI" id="CHEBI:597326"/>
    </cofactor>
</comment>
<dbReference type="AlphaFoldDB" id="A0A383CTD5"/>
<dbReference type="GO" id="GO:0006520">
    <property type="term" value="P:amino acid metabolic process"/>
    <property type="evidence" value="ECO:0007669"/>
    <property type="project" value="InterPro"/>
</dbReference>
<dbReference type="InterPro" id="IPR050596">
    <property type="entry name" value="AspAT/PAT-like"/>
</dbReference>
<dbReference type="GO" id="GO:0008483">
    <property type="term" value="F:transaminase activity"/>
    <property type="evidence" value="ECO:0007669"/>
    <property type="project" value="UniProtKB-KW"/>
</dbReference>
<evidence type="ECO:0000256" key="2">
    <source>
        <dbReference type="ARBA" id="ARBA00007441"/>
    </source>
</evidence>
<dbReference type="PANTHER" id="PTHR46383:SF1">
    <property type="entry name" value="ASPARTATE AMINOTRANSFERASE"/>
    <property type="match status" value="1"/>
</dbReference>
<evidence type="ECO:0000256" key="5">
    <source>
        <dbReference type="ARBA" id="ARBA00022898"/>
    </source>
</evidence>
<dbReference type="EMBL" id="UINC01211410">
    <property type="protein sequence ID" value="SVE35293.1"/>
    <property type="molecule type" value="Genomic_DNA"/>
</dbReference>
<keyword evidence="4" id="KW-0808">Transferase</keyword>
<dbReference type="InterPro" id="IPR015421">
    <property type="entry name" value="PyrdxlP-dep_Trfase_major"/>
</dbReference>
<protein>
    <recommendedName>
        <fullName evidence="6">Aminotransferase class I/classII large domain-containing protein</fullName>
    </recommendedName>
</protein>
<organism evidence="7">
    <name type="scientific">marine metagenome</name>
    <dbReference type="NCBI Taxonomy" id="408172"/>
    <lineage>
        <taxon>unclassified sequences</taxon>
        <taxon>metagenomes</taxon>
        <taxon>ecological metagenomes</taxon>
    </lineage>
</organism>
<evidence type="ECO:0000313" key="7">
    <source>
        <dbReference type="EMBL" id="SVE35293.1"/>
    </source>
</evidence>
<dbReference type="SUPFAM" id="SSF53383">
    <property type="entry name" value="PLP-dependent transferases"/>
    <property type="match status" value="1"/>
</dbReference>
<dbReference type="GO" id="GO:0030170">
    <property type="term" value="F:pyridoxal phosphate binding"/>
    <property type="evidence" value="ECO:0007669"/>
    <property type="project" value="InterPro"/>
</dbReference>
<feature type="non-terminal residue" evidence="7">
    <location>
        <position position="1"/>
    </location>
</feature>
<evidence type="ECO:0000256" key="4">
    <source>
        <dbReference type="ARBA" id="ARBA00022679"/>
    </source>
</evidence>
<comment type="similarity">
    <text evidence="2">Belongs to the class-I pyridoxal-phosphate-dependent aminotransferase family.</text>
</comment>
<dbReference type="InterPro" id="IPR015424">
    <property type="entry name" value="PyrdxlP-dep_Trfase"/>
</dbReference>
<dbReference type="Pfam" id="PF00155">
    <property type="entry name" value="Aminotran_1_2"/>
    <property type="match status" value="1"/>
</dbReference>
<feature type="domain" description="Aminotransferase class I/classII large" evidence="6">
    <location>
        <begin position="1"/>
        <end position="137"/>
    </location>
</feature>
<gene>
    <name evidence="7" type="ORF">METZ01_LOCUS488147</name>
</gene>
<dbReference type="InterPro" id="IPR004839">
    <property type="entry name" value="Aminotransferase_I/II_large"/>
</dbReference>
<sequence length="144" mass="16168">WRLGYIAGPSSAMKAIHLCQSSIASHAPTFLMPAAEFALGDDERRLEMQNSFANRRDVIQEELSSIPEIDFWEPEGAFYVMIDIKRTGMSSIEFAERALSEAQVQLIPCSLMPHGEGMCRISYATNIANIKEGCRRLRNWLSGL</sequence>
<dbReference type="Gene3D" id="3.40.640.10">
    <property type="entry name" value="Type I PLP-dependent aspartate aminotransferase-like (Major domain)"/>
    <property type="match status" value="1"/>
</dbReference>
<evidence type="ECO:0000256" key="1">
    <source>
        <dbReference type="ARBA" id="ARBA00001933"/>
    </source>
</evidence>
<dbReference type="InterPro" id="IPR015422">
    <property type="entry name" value="PyrdxlP-dep_Trfase_small"/>
</dbReference>
<reference evidence="7" key="1">
    <citation type="submission" date="2018-05" db="EMBL/GenBank/DDBJ databases">
        <authorList>
            <person name="Lanie J.A."/>
            <person name="Ng W.-L."/>
            <person name="Kazmierczak K.M."/>
            <person name="Andrzejewski T.M."/>
            <person name="Davidsen T.M."/>
            <person name="Wayne K.J."/>
            <person name="Tettelin H."/>
            <person name="Glass J.I."/>
            <person name="Rusch D."/>
            <person name="Podicherti R."/>
            <person name="Tsui H.-C.T."/>
            <person name="Winkler M.E."/>
        </authorList>
    </citation>
    <scope>NUCLEOTIDE SEQUENCE</scope>
</reference>
<accession>A0A383CTD5</accession>
<dbReference type="Gene3D" id="3.90.1150.10">
    <property type="entry name" value="Aspartate Aminotransferase, domain 1"/>
    <property type="match status" value="1"/>
</dbReference>